<keyword evidence="3" id="KW-1185">Reference proteome</keyword>
<dbReference type="EMBL" id="JABBWD010000043">
    <property type="protein sequence ID" value="KAG1774226.1"/>
    <property type="molecule type" value="Genomic_DNA"/>
</dbReference>
<dbReference type="AlphaFoldDB" id="A0A9P7D0P5"/>
<protein>
    <submittedName>
        <fullName evidence="2">Uncharacterized protein</fullName>
    </submittedName>
</protein>
<name>A0A9P7D0P5_9AGAM</name>
<evidence type="ECO:0000256" key="1">
    <source>
        <dbReference type="SAM" id="SignalP"/>
    </source>
</evidence>
<keyword evidence="1" id="KW-0732">Signal</keyword>
<feature type="chain" id="PRO_5040347466" evidence="1">
    <location>
        <begin position="23"/>
        <end position="189"/>
    </location>
</feature>
<accession>A0A9P7D0P5</accession>
<gene>
    <name evidence="2" type="ORF">EV702DRAFT_975154</name>
</gene>
<evidence type="ECO:0000313" key="3">
    <source>
        <dbReference type="Proteomes" id="UP000714275"/>
    </source>
</evidence>
<reference evidence="2" key="1">
    <citation type="journal article" date="2020" name="New Phytol.">
        <title>Comparative genomics reveals dynamic genome evolution in host specialist ectomycorrhizal fungi.</title>
        <authorList>
            <person name="Lofgren L.A."/>
            <person name="Nguyen N.H."/>
            <person name="Vilgalys R."/>
            <person name="Ruytinx J."/>
            <person name="Liao H.L."/>
            <person name="Branco S."/>
            <person name="Kuo A."/>
            <person name="LaButti K."/>
            <person name="Lipzen A."/>
            <person name="Andreopoulos W."/>
            <person name="Pangilinan J."/>
            <person name="Riley R."/>
            <person name="Hundley H."/>
            <person name="Na H."/>
            <person name="Barry K."/>
            <person name="Grigoriev I.V."/>
            <person name="Stajich J.E."/>
            <person name="Kennedy P.G."/>
        </authorList>
    </citation>
    <scope>NUCLEOTIDE SEQUENCE</scope>
    <source>
        <strain evidence="2">DOB743</strain>
    </source>
</reference>
<organism evidence="2 3">
    <name type="scientific">Suillus placidus</name>
    <dbReference type="NCBI Taxonomy" id="48579"/>
    <lineage>
        <taxon>Eukaryota</taxon>
        <taxon>Fungi</taxon>
        <taxon>Dikarya</taxon>
        <taxon>Basidiomycota</taxon>
        <taxon>Agaricomycotina</taxon>
        <taxon>Agaricomycetes</taxon>
        <taxon>Agaricomycetidae</taxon>
        <taxon>Boletales</taxon>
        <taxon>Suillineae</taxon>
        <taxon>Suillaceae</taxon>
        <taxon>Suillus</taxon>
    </lineage>
</organism>
<sequence>MGSCRFTMSSLATLHCLAFAQGFSNNERQAAARALLRHDAHIDGTHYQTKTPGGLHPSYIGFHPTPAQQPNSGRALTHKELIDATLQDVFDAIAMQDRLDGGISLLVRCPGSEAGLTTSPEQIGVDLYITPRELQEVPQPVGGDIAVLVQSFSQEFAVPHLQRFTKRCNIENIKPPKPCKSLCCCFLND</sequence>
<comment type="caution">
    <text evidence="2">The sequence shown here is derived from an EMBL/GenBank/DDBJ whole genome shotgun (WGS) entry which is preliminary data.</text>
</comment>
<feature type="signal peptide" evidence="1">
    <location>
        <begin position="1"/>
        <end position="22"/>
    </location>
</feature>
<dbReference type="Proteomes" id="UP000714275">
    <property type="component" value="Unassembled WGS sequence"/>
</dbReference>
<dbReference type="OrthoDB" id="3269274at2759"/>
<evidence type="ECO:0000313" key="2">
    <source>
        <dbReference type="EMBL" id="KAG1774226.1"/>
    </source>
</evidence>
<proteinExistence type="predicted"/>